<evidence type="ECO:0000313" key="1">
    <source>
        <dbReference type="EMBL" id="XCD03679.1"/>
    </source>
</evidence>
<dbReference type="EMBL" id="PP511379">
    <property type="protein sequence ID" value="XCD03679.1"/>
    <property type="molecule type" value="Genomic_DNA"/>
</dbReference>
<name>A0AAU8AVR2_9CAUD</name>
<organism evidence="1">
    <name type="scientific">Dulem virus 40</name>
    <dbReference type="NCBI Taxonomy" id="3145758"/>
    <lineage>
        <taxon>Viruses</taxon>
        <taxon>Duplodnaviria</taxon>
        <taxon>Heunggongvirae</taxon>
        <taxon>Uroviricota</taxon>
        <taxon>Caudoviricetes</taxon>
    </lineage>
</organism>
<reference evidence="1" key="1">
    <citation type="submission" date="2024-03" db="EMBL/GenBank/DDBJ databases">
        <title>Diverse circular DNA viruses in blood, oral, and fecal samples of captive lemurs.</title>
        <authorList>
            <person name="Paietta E.N."/>
            <person name="Kraberger S."/>
            <person name="Lund M.C."/>
            <person name="Custer J.M."/>
            <person name="Vargas K.M."/>
            <person name="Ehmke E.E."/>
            <person name="Yoder A.D."/>
            <person name="Varsani A."/>
        </authorList>
    </citation>
    <scope>NUCLEOTIDE SEQUENCE</scope>
    <source>
        <strain evidence="1">Duke_21_1</strain>
    </source>
</reference>
<sequence length="77" mass="8795">MTTKEALTRIRAITNGCNDAELTRDQIEGKTYALTIDGHEKGWLKSGYRKPVELLAWLEGICAVYPYPFNRMAARNY</sequence>
<accession>A0AAU8AVR2</accession>
<proteinExistence type="predicted"/>
<protein>
    <submittedName>
        <fullName evidence="1">Uncharacterized protein</fullName>
    </submittedName>
</protein>